<evidence type="ECO:0000313" key="4">
    <source>
        <dbReference type="Proteomes" id="UP001227126"/>
    </source>
</evidence>
<comment type="subcellular location">
    <subcellularLocation>
        <location evidence="1">Secreted</location>
    </subcellularLocation>
</comment>
<dbReference type="InterPro" id="IPR011049">
    <property type="entry name" value="Serralysin-like_metalloprot_C"/>
</dbReference>
<dbReference type="InterPro" id="IPR001343">
    <property type="entry name" value="Hemolysn_Ca-bd"/>
</dbReference>
<comment type="caution">
    <text evidence="3">The sequence shown here is derived from an EMBL/GenBank/DDBJ whole genome shotgun (WGS) entry which is preliminary data.</text>
</comment>
<evidence type="ECO:0000313" key="3">
    <source>
        <dbReference type="EMBL" id="MDK3074547.1"/>
    </source>
</evidence>
<dbReference type="SUPFAM" id="SSF51120">
    <property type="entry name" value="beta-Roll"/>
    <property type="match status" value="3"/>
</dbReference>
<dbReference type="InterPro" id="IPR015943">
    <property type="entry name" value="WD40/YVTN_repeat-like_dom_sf"/>
</dbReference>
<dbReference type="Pfam" id="PF00353">
    <property type="entry name" value="HemolysinCabind"/>
    <property type="match status" value="8"/>
</dbReference>
<evidence type="ECO:0000256" key="1">
    <source>
        <dbReference type="ARBA" id="ARBA00004613"/>
    </source>
</evidence>
<dbReference type="RefSeq" id="WP_284486480.1">
    <property type="nucleotide sequence ID" value="NZ_JASNJE010000021.1"/>
</dbReference>
<dbReference type="InterPro" id="IPR050557">
    <property type="entry name" value="RTX_toxin/Mannuronan_C5-epim"/>
</dbReference>
<dbReference type="EMBL" id="JASNJE010000021">
    <property type="protein sequence ID" value="MDK3074547.1"/>
    <property type="molecule type" value="Genomic_DNA"/>
</dbReference>
<keyword evidence="2" id="KW-0964">Secreted</keyword>
<protein>
    <recommendedName>
        <fullName evidence="5">Ca2+-binding protein, RTX toxin-related</fullName>
    </recommendedName>
</protein>
<dbReference type="PANTHER" id="PTHR38340:SF1">
    <property type="entry name" value="S-LAYER PROTEIN"/>
    <property type="match status" value="1"/>
</dbReference>
<dbReference type="PRINTS" id="PR00313">
    <property type="entry name" value="CABNDNGRPT"/>
</dbReference>
<sequence length="892" mass="91086">MAVQWVGRIGSGDEQLDRDLRDLEIVTGDAGAFLYATTGQDGGISVYRLQEGGGLARLADSAHYAVWGMGVGAFDAVSLDGQRQLVLSGVGDGKLIRYRLEDDGGLSGSGKIDLPGLTTQDHSALIAIPLNGDRTGLYTVDADSGLLACWLSTGTGGLSAAIAGPGVTLDPDGPVLLEMAEAGAQPFLLVADKGTQGVRSFRVSSETGTLAAVDTAGAGDGLGVALPSALKTVTAHGGTWVVLAAAGSNSLSVMQLTPAGQLIPTDHILDTRATRFDGVSALEVIEVDGHVFVLAGGADDGISLFTLLPDGRLVHMQTLVQDTGLGLENVTGITATRIGQEIQIFVTSGREAGIAQLSLSLAGLGAVIAAGEAPPPGGNLPLSGTGAGDLLIGRSDQITLLGQAGDDILVAGAEGGVLTGGAGNDLFVLGPTDGVLQITDFQAGADRLDLSGFPMLRSIDQLVLTATAAGATIGFGNTRIDIRSDDGKPLTAQDLWPNGFLTPDRIVVFPDRSELPRDGTPGPDLLQGGDGDDRIQAFGGNDQLYGGGGDDWLAGHDGDDRLFGEAGHDQLYGGGGNDFLAGHDGDDRMFGGIGHDQLYGGGGDDFLAGLDGNDRLFGGIGRDQLYGGGGNDFLAGHDGDDRLFGEAGHDQLYGGGGNDFLAGHDGDDRLFGGIGHDQLYGGGGDDFLAGLDGNDRLFGGIGHDQLYGGDGNDRLGGEAGHDRLYGGGGDDWLAGHDGDDRLGGEAGHDQLYGGGGNDFLAGHDGDDRLFGGIGHDQLYGGGGDDFLAGLDGNDRLFGGIGRDQLYGGGGDDFLAGLDGDDQFLFDRNHGNDTIADFAPGADRIRFSIEGLDFADLDIRNEGANGRIDTGHGSITLIGVSAGDLTADDFLFF</sequence>
<organism evidence="3 4">
    <name type="scientific">Sedimentitalea xiamensis</name>
    <dbReference type="NCBI Taxonomy" id="3050037"/>
    <lineage>
        <taxon>Bacteria</taxon>
        <taxon>Pseudomonadati</taxon>
        <taxon>Pseudomonadota</taxon>
        <taxon>Alphaproteobacteria</taxon>
        <taxon>Rhodobacterales</taxon>
        <taxon>Paracoccaceae</taxon>
        <taxon>Sedimentitalea</taxon>
    </lineage>
</organism>
<keyword evidence="4" id="KW-1185">Reference proteome</keyword>
<dbReference type="PANTHER" id="PTHR38340">
    <property type="entry name" value="S-LAYER PROTEIN"/>
    <property type="match status" value="1"/>
</dbReference>
<dbReference type="Proteomes" id="UP001227126">
    <property type="component" value="Unassembled WGS sequence"/>
</dbReference>
<dbReference type="Gene3D" id="2.130.10.10">
    <property type="entry name" value="YVTN repeat-like/Quinoprotein amine dehydrogenase"/>
    <property type="match status" value="1"/>
</dbReference>
<evidence type="ECO:0008006" key="5">
    <source>
        <dbReference type="Google" id="ProtNLM"/>
    </source>
</evidence>
<accession>A0ABT7FHH6</accession>
<evidence type="ECO:0000256" key="2">
    <source>
        <dbReference type="ARBA" id="ARBA00022525"/>
    </source>
</evidence>
<dbReference type="SUPFAM" id="SSF101908">
    <property type="entry name" value="Putative isomerase YbhE"/>
    <property type="match status" value="1"/>
</dbReference>
<dbReference type="InterPro" id="IPR018511">
    <property type="entry name" value="Hemolysin-typ_Ca-bd_CS"/>
</dbReference>
<gene>
    <name evidence="3" type="ORF">QO034_15725</name>
</gene>
<reference evidence="3 4" key="1">
    <citation type="submission" date="2023-05" db="EMBL/GenBank/DDBJ databases">
        <title>Sedimentitalea sp. nov. JM2-8.</title>
        <authorList>
            <person name="Huang J."/>
        </authorList>
    </citation>
    <scope>NUCLEOTIDE SEQUENCE [LARGE SCALE GENOMIC DNA]</scope>
    <source>
        <strain evidence="3 4">JM2-8</strain>
    </source>
</reference>
<name>A0ABT7FHH6_9RHOB</name>
<proteinExistence type="predicted"/>
<dbReference type="PROSITE" id="PS00330">
    <property type="entry name" value="HEMOLYSIN_CALCIUM"/>
    <property type="match status" value="8"/>
</dbReference>
<dbReference type="Gene3D" id="2.150.10.10">
    <property type="entry name" value="Serralysin-like metalloprotease, C-terminal"/>
    <property type="match status" value="6"/>
</dbReference>